<name>A0A495A768_9MICC</name>
<dbReference type="AlphaFoldDB" id="A0A495A768"/>
<comment type="caution">
    <text evidence="2">The sequence shown here is derived from an EMBL/GenBank/DDBJ whole genome shotgun (WGS) entry which is preliminary data.</text>
</comment>
<keyword evidence="3" id="KW-1185">Reference proteome</keyword>
<sequence length="65" mass="6810">MTPVSTAEYTKGADRVAVHPANSCLDLSAIVATGFTPRDSRAVAHEAAAASGARAQRGTRREREV</sequence>
<evidence type="ECO:0000313" key="3">
    <source>
        <dbReference type="Proteomes" id="UP000249516"/>
    </source>
</evidence>
<organism evidence="2 3">
    <name type="scientific">Kocuria tytonis</name>
    <dbReference type="NCBI Taxonomy" id="2054280"/>
    <lineage>
        <taxon>Bacteria</taxon>
        <taxon>Bacillati</taxon>
        <taxon>Actinomycetota</taxon>
        <taxon>Actinomycetes</taxon>
        <taxon>Micrococcales</taxon>
        <taxon>Micrococcaceae</taxon>
        <taxon>Kocuria</taxon>
    </lineage>
</organism>
<feature type="region of interest" description="Disordered" evidence="1">
    <location>
        <begin position="43"/>
        <end position="65"/>
    </location>
</feature>
<evidence type="ECO:0000256" key="1">
    <source>
        <dbReference type="SAM" id="MobiDB-lite"/>
    </source>
</evidence>
<proteinExistence type="predicted"/>
<reference evidence="2 3" key="1">
    <citation type="submission" date="2018-10" db="EMBL/GenBank/DDBJ databases">
        <title>Kocuria tytouropygialis sp. nov., isolated from the uropygial gland of an American barn owl (Tyto furcata).</title>
        <authorList>
            <person name="Braun M.S."/>
            <person name="Wang E."/>
            <person name="Zimmermann S."/>
            <person name="Wagner H."/>
            <person name="Wink M."/>
        </authorList>
    </citation>
    <scope>NUCLEOTIDE SEQUENCE [LARGE SCALE GENOMIC DNA]</scope>
    <source>
        <strain evidence="2 3">442</strain>
    </source>
</reference>
<dbReference type="Proteomes" id="UP000249516">
    <property type="component" value="Unassembled WGS sequence"/>
</dbReference>
<protein>
    <submittedName>
        <fullName evidence="2">Uncharacterized protein</fullName>
    </submittedName>
</protein>
<dbReference type="EMBL" id="PNJG02000003">
    <property type="protein sequence ID" value="RKQ34174.1"/>
    <property type="molecule type" value="Genomic_DNA"/>
</dbReference>
<gene>
    <name evidence="2" type="ORF">C1C97_010075</name>
</gene>
<accession>A0A495A768</accession>
<feature type="compositionally biased region" description="Low complexity" evidence="1">
    <location>
        <begin position="45"/>
        <end position="56"/>
    </location>
</feature>
<evidence type="ECO:0000313" key="2">
    <source>
        <dbReference type="EMBL" id="RKQ34174.1"/>
    </source>
</evidence>